<keyword evidence="1" id="KW-0378">Hydrolase</keyword>
<dbReference type="Proteomes" id="UP001297600">
    <property type="component" value="Unassembled WGS sequence"/>
</dbReference>
<evidence type="ECO:0000313" key="2">
    <source>
        <dbReference type="EMBL" id="MCG5030437.1"/>
    </source>
</evidence>
<evidence type="ECO:0000256" key="1">
    <source>
        <dbReference type="ARBA" id="ARBA00022801"/>
    </source>
</evidence>
<gene>
    <name evidence="2" type="ORF">MAF45_03110</name>
</gene>
<comment type="caution">
    <text evidence="2">The sequence shown here is derived from an EMBL/GenBank/DDBJ whole genome shotgun (WGS) entry which is preliminary data.</text>
</comment>
<accession>A0ABS9MPH4</accession>
<dbReference type="Pfam" id="PF01546">
    <property type="entry name" value="Peptidase_M20"/>
    <property type="match status" value="1"/>
</dbReference>
<dbReference type="SUPFAM" id="SSF53187">
    <property type="entry name" value="Zn-dependent exopeptidases"/>
    <property type="match status" value="1"/>
</dbReference>
<reference evidence="2 3" key="1">
    <citation type="submission" date="2022-02" db="EMBL/GenBank/DDBJ databases">
        <title>Mesosutterella porci, a novel member of the family Sutterellaceae from pig feces.</title>
        <authorList>
            <person name="Wylensek D."/>
            <person name="Clavel T."/>
        </authorList>
    </citation>
    <scope>NUCLEOTIDE SEQUENCE [LARGE SCALE GENOMIC DNA]</scope>
    <source>
        <strain evidence="3">oilRF-744-wt-GAM-9</strain>
    </source>
</reference>
<dbReference type="RefSeq" id="WP_237978094.1">
    <property type="nucleotide sequence ID" value="NZ_JAKNCT010000003.1"/>
</dbReference>
<name>A0ABS9MPH4_9BURK</name>
<proteinExistence type="predicted"/>
<dbReference type="EMBL" id="JAKNCT010000003">
    <property type="protein sequence ID" value="MCG5030437.1"/>
    <property type="molecule type" value="Genomic_DNA"/>
</dbReference>
<sequence length="111" mass="12211">MLLKFEELFPQVEATAAGLSKINSVTPPSDTRAIVRYANSLLLNGHLDTFEIVAPERWRHPPLGGEVIGRRLYGVGVSDMKAGCASLLSTFIFMAQHRDLWNGELMLSLVG</sequence>
<dbReference type="Gene3D" id="3.40.630.10">
    <property type="entry name" value="Zn peptidases"/>
    <property type="match status" value="1"/>
</dbReference>
<dbReference type="InterPro" id="IPR002933">
    <property type="entry name" value="Peptidase_M20"/>
</dbReference>
<protein>
    <submittedName>
        <fullName evidence="2">M20/M25/M40 family metallo-hydrolase</fullName>
    </submittedName>
</protein>
<organism evidence="2 3">
    <name type="scientific">Mesosutterella porci</name>
    <dbReference type="NCBI Taxonomy" id="2915351"/>
    <lineage>
        <taxon>Bacteria</taxon>
        <taxon>Pseudomonadati</taxon>
        <taxon>Pseudomonadota</taxon>
        <taxon>Betaproteobacteria</taxon>
        <taxon>Burkholderiales</taxon>
        <taxon>Sutterellaceae</taxon>
        <taxon>Mesosutterella</taxon>
    </lineage>
</organism>
<keyword evidence="3" id="KW-1185">Reference proteome</keyword>
<evidence type="ECO:0000313" key="3">
    <source>
        <dbReference type="Proteomes" id="UP001297600"/>
    </source>
</evidence>